<dbReference type="InterPro" id="IPR049725">
    <property type="entry name" value="STM3845-like"/>
</dbReference>
<dbReference type="RefSeq" id="WP_305963757.1">
    <property type="nucleotide sequence ID" value="NZ_JAVAMQ010000010.1"/>
</dbReference>
<comment type="caution">
    <text evidence="1">The sequence shown here is derived from an EMBL/GenBank/DDBJ whole genome shotgun (WGS) entry which is preliminary data.</text>
</comment>
<protein>
    <submittedName>
        <fullName evidence="1">Retron St85 family effector protein</fullName>
    </submittedName>
</protein>
<proteinExistence type="predicted"/>
<evidence type="ECO:0000313" key="1">
    <source>
        <dbReference type="EMBL" id="MDP5307897.1"/>
    </source>
</evidence>
<sequence length="284" mass="31555">MLRLLKEGYLYPGRSNIIFVCGGNESSQMRPRFMSYCAEAKVEYLLFQPEYAIDYAHSLSDDPFNLSAFEKVIGELSLAIVIFPEAPGSFAEAGYFSAFDSLANKSILILDQDRLDKDSFLSLGPAKLIGDKTRFHPQIQMSYAAPDFSGIISRIRERGRLSRRKSFPDTSYSKTGYFDKFSIVHCIYNILEVATVDDVLYICRGLFSGRADIGEIREVSSILLGAGLIRPHGDAGEFSSEPIDRINCTTRDGFNEERNSIKVEVMSLLVDSGALLLGDAAYVA</sequence>
<evidence type="ECO:0000313" key="2">
    <source>
        <dbReference type="Proteomes" id="UP001224997"/>
    </source>
</evidence>
<dbReference type="Proteomes" id="UP001224997">
    <property type="component" value="Unassembled WGS sequence"/>
</dbReference>
<name>A0ABT9JDL4_9RHOB</name>
<dbReference type="NCBIfam" id="NF038232">
    <property type="entry name" value="STM3845_fam"/>
    <property type="match status" value="1"/>
</dbReference>
<gene>
    <name evidence="1" type="ORF">Q5Y72_12445</name>
</gene>
<accession>A0ABT9JDL4</accession>
<keyword evidence="2" id="KW-1185">Reference proteome</keyword>
<organism evidence="1 2">
    <name type="scientific">Paracoccus spongiarum</name>
    <dbReference type="NCBI Taxonomy" id="3064387"/>
    <lineage>
        <taxon>Bacteria</taxon>
        <taxon>Pseudomonadati</taxon>
        <taxon>Pseudomonadota</taxon>
        <taxon>Alphaproteobacteria</taxon>
        <taxon>Rhodobacterales</taxon>
        <taxon>Paracoccaceae</taxon>
        <taxon>Paracoccus</taxon>
    </lineage>
</organism>
<reference evidence="1 2" key="1">
    <citation type="submission" date="2023-08" db="EMBL/GenBank/DDBJ databases">
        <authorList>
            <person name="Park J.-S."/>
        </authorList>
    </citation>
    <scope>NUCLEOTIDE SEQUENCE [LARGE SCALE GENOMIC DNA]</scope>
    <source>
        <strain evidence="1 2">2205BS29-5</strain>
    </source>
</reference>
<dbReference type="EMBL" id="JAVAMQ010000010">
    <property type="protein sequence ID" value="MDP5307897.1"/>
    <property type="molecule type" value="Genomic_DNA"/>
</dbReference>